<dbReference type="Gene3D" id="1.10.287.130">
    <property type="match status" value="1"/>
</dbReference>
<dbReference type="Pfam" id="PF02518">
    <property type="entry name" value="HATPase_c"/>
    <property type="match status" value="1"/>
</dbReference>
<dbReference type="InterPro" id="IPR003594">
    <property type="entry name" value="HATPase_dom"/>
</dbReference>
<dbReference type="RefSeq" id="WP_167226374.1">
    <property type="nucleotide sequence ID" value="NZ_JAAQPH010000012.1"/>
</dbReference>
<evidence type="ECO:0000256" key="4">
    <source>
        <dbReference type="ARBA" id="ARBA00022679"/>
    </source>
</evidence>
<dbReference type="InterPro" id="IPR005467">
    <property type="entry name" value="His_kinase_dom"/>
</dbReference>
<reference evidence="9" key="1">
    <citation type="submission" date="2020-03" db="EMBL/GenBank/DDBJ databases">
        <title>Genome of Pelagibius litoralis DSM 21314T.</title>
        <authorList>
            <person name="Wang G."/>
        </authorList>
    </citation>
    <scope>NUCLEOTIDE SEQUENCE</scope>
    <source>
        <strain evidence="9">DSM 21314</strain>
    </source>
</reference>
<dbReference type="Gene3D" id="3.30.565.10">
    <property type="entry name" value="Histidine kinase-like ATPase, C-terminal domain"/>
    <property type="match status" value="1"/>
</dbReference>
<dbReference type="InterPro" id="IPR036890">
    <property type="entry name" value="HATPase_C_sf"/>
</dbReference>
<keyword evidence="5" id="KW-0418">Kinase</keyword>
<dbReference type="EMBL" id="JAAQPH010000012">
    <property type="protein sequence ID" value="NIA70100.1"/>
    <property type="molecule type" value="Genomic_DNA"/>
</dbReference>
<dbReference type="SMART" id="SM00388">
    <property type="entry name" value="HisKA"/>
    <property type="match status" value="1"/>
</dbReference>
<proteinExistence type="predicted"/>
<dbReference type="InterPro" id="IPR036097">
    <property type="entry name" value="HisK_dim/P_sf"/>
</dbReference>
<dbReference type="InterPro" id="IPR050736">
    <property type="entry name" value="Sensor_HK_Regulatory"/>
</dbReference>
<evidence type="ECO:0000256" key="5">
    <source>
        <dbReference type="ARBA" id="ARBA00022777"/>
    </source>
</evidence>
<accession>A0A967EZ92</accession>
<evidence type="ECO:0000256" key="7">
    <source>
        <dbReference type="SAM" id="Phobius"/>
    </source>
</evidence>
<dbReference type="PANTHER" id="PTHR43711:SF1">
    <property type="entry name" value="HISTIDINE KINASE 1"/>
    <property type="match status" value="1"/>
</dbReference>
<dbReference type="SUPFAM" id="SSF47384">
    <property type="entry name" value="Homodimeric domain of signal transducing histidine kinase"/>
    <property type="match status" value="1"/>
</dbReference>
<dbReference type="InterPro" id="IPR007892">
    <property type="entry name" value="CHASE4"/>
</dbReference>
<sequence>MSKTRRLAADRRRDLLFPVLMLVILTLVAVGILLYWSADALNRRQAVAQESLVSSTLETNLDALRSLVIDYAWWDEAVTTFDVGLDERWAKEELGDYLLEAFGVNCIWVLGPGNETKIAFINGKPSTIGLFERMPPSVSLLLDAARQGRSIDQVPAAGFVAIDGQLEIVAASIVSPFETIAGPPDPDSASVIVFGRPLGEAFFAAQSLNSFLGTPEFSTAAPPDGFLGHVIAGFDGVALGNIVWRDLRSGDDVIWRAAPLLLAALLILCLLLVLTVRRVEAVVLREGRLTVSLDHERQRRQDKSRFVSMVSHELRTPLQAIGSAADMLDRYGDQMSLAERQEETQTIRRGVAALARLVDDVLLVGRVDAPRPAGDGEVVDLAELCSAVWREVSLALKATQTLRLNDRIGHPVVGASQVMLNAVLSNLLQNAAKYAAEASEIEVELAEEPDCYRLAVRDFGPGIPADLHEAVFEPYWRAESTAALEGAGLGLPVARAAARSLGGNITIESDDLDRGTRFVLRWPR</sequence>
<evidence type="ECO:0000313" key="9">
    <source>
        <dbReference type="EMBL" id="NIA70100.1"/>
    </source>
</evidence>
<dbReference type="InterPro" id="IPR003661">
    <property type="entry name" value="HisK_dim/P_dom"/>
</dbReference>
<keyword evidence="4" id="KW-0808">Transferase</keyword>
<keyword evidence="7" id="KW-0472">Membrane</keyword>
<dbReference type="AlphaFoldDB" id="A0A967EZ92"/>
<name>A0A967EZ92_9PROT</name>
<feature type="transmembrane region" description="Helical" evidence="7">
    <location>
        <begin position="15"/>
        <end position="36"/>
    </location>
</feature>
<evidence type="ECO:0000256" key="1">
    <source>
        <dbReference type="ARBA" id="ARBA00000085"/>
    </source>
</evidence>
<dbReference type="CDD" id="cd00075">
    <property type="entry name" value="HATPase"/>
    <property type="match status" value="1"/>
</dbReference>
<dbReference type="EC" id="2.7.13.3" evidence="2"/>
<evidence type="ECO:0000259" key="8">
    <source>
        <dbReference type="PROSITE" id="PS50109"/>
    </source>
</evidence>
<dbReference type="SUPFAM" id="SSF55874">
    <property type="entry name" value="ATPase domain of HSP90 chaperone/DNA topoisomerase II/histidine kinase"/>
    <property type="match status" value="1"/>
</dbReference>
<dbReference type="InterPro" id="IPR004358">
    <property type="entry name" value="Sig_transdc_His_kin-like_C"/>
</dbReference>
<comment type="catalytic activity">
    <reaction evidence="1">
        <text>ATP + protein L-histidine = ADP + protein N-phospho-L-histidine.</text>
        <dbReference type="EC" id="2.7.13.3"/>
    </reaction>
</comment>
<gene>
    <name evidence="9" type="ORF">HBA54_15955</name>
</gene>
<comment type="caution">
    <text evidence="9">The sequence shown here is derived from an EMBL/GenBank/DDBJ whole genome shotgun (WGS) entry which is preliminary data.</text>
</comment>
<protein>
    <recommendedName>
        <fullName evidence="2">histidine kinase</fullName>
        <ecNumber evidence="2">2.7.13.3</ecNumber>
    </recommendedName>
</protein>
<dbReference type="Pfam" id="PF05228">
    <property type="entry name" value="CHASE4"/>
    <property type="match status" value="1"/>
</dbReference>
<dbReference type="PANTHER" id="PTHR43711">
    <property type="entry name" value="TWO-COMPONENT HISTIDINE KINASE"/>
    <property type="match status" value="1"/>
</dbReference>
<evidence type="ECO:0000313" key="10">
    <source>
        <dbReference type="Proteomes" id="UP000761264"/>
    </source>
</evidence>
<dbReference type="Pfam" id="PF00512">
    <property type="entry name" value="HisKA"/>
    <property type="match status" value="1"/>
</dbReference>
<keyword evidence="10" id="KW-1185">Reference proteome</keyword>
<dbReference type="SMART" id="SM00387">
    <property type="entry name" value="HATPase_c"/>
    <property type="match status" value="1"/>
</dbReference>
<keyword evidence="7" id="KW-0812">Transmembrane</keyword>
<organism evidence="9 10">
    <name type="scientific">Pelagibius litoralis</name>
    <dbReference type="NCBI Taxonomy" id="374515"/>
    <lineage>
        <taxon>Bacteria</taxon>
        <taxon>Pseudomonadati</taxon>
        <taxon>Pseudomonadota</taxon>
        <taxon>Alphaproteobacteria</taxon>
        <taxon>Rhodospirillales</taxon>
        <taxon>Rhodovibrionaceae</taxon>
        <taxon>Pelagibius</taxon>
    </lineage>
</organism>
<dbReference type="Proteomes" id="UP000761264">
    <property type="component" value="Unassembled WGS sequence"/>
</dbReference>
<keyword evidence="6" id="KW-0902">Two-component regulatory system</keyword>
<keyword evidence="7" id="KW-1133">Transmembrane helix</keyword>
<feature type="transmembrane region" description="Helical" evidence="7">
    <location>
        <begin position="253"/>
        <end position="276"/>
    </location>
</feature>
<evidence type="ECO:0000256" key="6">
    <source>
        <dbReference type="ARBA" id="ARBA00023012"/>
    </source>
</evidence>
<dbReference type="GO" id="GO:0000155">
    <property type="term" value="F:phosphorelay sensor kinase activity"/>
    <property type="evidence" value="ECO:0007669"/>
    <property type="project" value="InterPro"/>
</dbReference>
<dbReference type="PRINTS" id="PR00344">
    <property type="entry name" value="BCTRLSENSOR"/>
</dbReference>
<dbReference type="CDD" id="cd00082">
    <property type="entry name" value="HisKA"/>
    <property type="match status" value="1"/>
</dbReference>
<dbReference type="PROSITE" id="PS50109">
    <property type="entry name" value="HIS_KIN"/>
    <property type="match status" value="1"/>
</dbReference>
<evidence type="ECO:0000256" key="3">
    <source>
        <dbReference type="ARBA" id="ARBA00022553"/>
    </source>
</evidence>
<evidence type="ECO:0000256" key="2">
    <source>
        <dbReference type="ARBA" id="ARBA00012438"/>
    </source>
</evidence>
<keyword evidence="3" id="KW-0597">Phosphoprotein</keyword>
<feature type="domain" description="Histidine kinase" evidence="8">
    <location>
        <begin position="309"/>
        <end position="524"/>
    </location>
</feature>